<name>A0ACB9JCS9_9ASTR</name>
<keyword evidence="2" id="KW-1185">Reference proteome</keyword>
<dbReference type="EMBL" id="CM042021">
    <property type="protein sequence ID" value="KAI3817077.1"/>
    <property type="molecule type" value="Genomic_DNA"/>
</dbReference>
<evidence type="ECO:0000313" key="1">
    <source>
        <dbReference type="EMBL" id="KAI3817077.1"/>
    </source>
</evidence>
<sequence length="137" mass="14497">MATEGTNGVETNGAAVEKKTVTFTALKPQLFVEPSKASDAVAFYKSAIGVEEHLHRLPPSSASIVAVGRHGGVAGGWPTSSTSSLLSLSLSLSLQVRSREGEWKVTCKGVSGFALIHSGEGSMNKKQRKLIQKAKRF</sequence>
<accession>A0ACB9JCS9</accession>
<protein>
    <submittedName>
        <fullName evidence="1">Uncharacterized protein</fullName>
    </submittedName>
</protein>
<organism evidence="1 2">
    <name type="scientific">Smallanthus sonchifolius</name>
    <dbReference type="NCBI Taxonomy" id="185202"/>
    <lineage>
        <taxon>Eukaryota</taxon>
        <taxon>Viridiplantae</taxon>
        <taxon>Streptophyta</taxon>
        <taxon>Embryophyta</taxon>
        <taxon>Tracheophyta</taxon>
        <taxon>Spermatophyta</taxon>
        <taxon>Magnoliopsida</taxon>
        <taxon>eudicotyledons</taxon>
        <taxon>Gunneridae</taxon>
        <taxon>Pentapetalae</taxon>
        <taxon>asterids</taxon>
        <taxon>campanulids</taxon>
        <taxon>Asterales</taxon>
        <taxon>Asteraceae</taxon>
        <taxon>Asteroideae</taxon>
        <taxon>Heliantheae alliance</taxon>
        <taxon>Millerieae</taxon>
        <taxon>Smallanthus</taxon>
    </lineage>
</organism>
<reference evidence="2" key="1">
    <citation type="journal article" date="2022" name="Mol. Ecol. Resour.">
        <title>The genomes of chicory, endive, great burdock and yacon provide insights into Asteraceae palaeo-polyploidization history and plant inulin production.</title>
        <authorList>
            <person name="Fan W."/>
            <person name="Wang S."/>
            <person name="Wang H."/>
            <person name="Wang A."/>
            <person name="Jiang F."/>
            <person name="Liu H."/>
            <person name="Zhao H."/>
            <person name="Xu D."/>
            <person name="Zhang Y."/>
        </authorList>
    </citation>
    <scope>NUCLEOTIDE SEQUENCE [LARGE SCALE GENOMIC DNA]</scope>
    <source>
        <strain evidence="2">cv. Yunnan</strain>
    </source>
</reference>
<reference evidence="1 2" key="2">
    <citation type="journal article" date="2022" name="Mol. Ecol. Resour.">
        <title>The genomes of chicory, endive, great burdock and yacon provide insights into Asteraceae paleo-polyploidization history and plant inulin production.</title>
        <authorList>
            <person name="Fan W."/>
            <person name="Wang S."/>
            <person name="Wang H."/>
            <person name="Wang A."/>
            <person name="Jiang F."/>
            <person name="Liu H."/>
            <person name="Zhao H."/>
            <person name="Xu D."/>
            <person name="Zhang Y."/>
        </authorList>
    </citation>
    <scope>NUCLEOTIDE SEQUENCE [LARGE SCALE GENOMIC DNA]</scope>
    <source>
        <strain evidence="2">cv. Yunnan</strain>
        <tissue evidence="1">Leaves</tissue>
    </source>
</reference>
<evidence type="ECO:0000313" key="2">
    <source>
        <dbReference type="Proteomes" id="UP001056120"/>
    </source>
</evidence>
<gene>
    <name evidence="1" type="ORF">L1987_10864</name>
</gene>
<dbReference type="Proteomes" id="UP001056120">
    <property type="component" value="Linkage Group LG04"/>
</dbReference>
<proteinExistence type="predicted"/>
<comment type="caution">
    <text evidence="1">The sequence shown here is derived from an EMBL/GenBank/DDBJ whole genome shotgun (WGS) entry which is preliminary data.</text>
</comment>